<gene>
    <name evidence="2" type="ORF">SAMN05444126_102172</name>
</gene>
<sequence>MAGSVLSFLGLIQRAGKLATGEETVIKAIQAQTAKHVIIASDASASTRKKVTDKCTFYQIPWTILTDRATIGRAIGKEARVTLAILDEGFAVKFRSYE</sequence>
<name>A0A1H9Q9F9_9BACI</name>
<dbReference type="Gene3D" id="3.30.1330.30">
    <property type="match status" value="1"/>
</dbReference>
<dbReference type="RefSeq" id="WP_093071840.1">
    <property type="nucleotide sequence ID" value="NZ_BJVE01000002.1"/>
</dbReference>
<dbReference type="OrthoDB" id="9794863at2"/>
<evidence type="ECO:0000259" key="1">
    <source>
        <dbReference type="Pfam" id="PF01248"/>
    </source>
</evidence>
<dbReference type="InterPro" id="IPR029064">
    <property type="entry name" value="Ribosomal_eL30-like_sf"/>
</dbReference>
<proteinExistence type="predicted"/>
<evidence type="ECO:0000313" key="3">
    <source>
        <dbReference type="Proteomes" id="UP000199318"/>
    </source>
</evidence>
<dbReference type="SUPFAM" id="SSF55315">
    <property type="entry name" value="L30e-like"/>
    <property type="match status" value="1"/>
</dbReference>
<keyword evidence="2" id="KW-0687">Ribonucleoprotein</keyword>
<feature type="domain" description="Ribosomal protein eL8/eL30/eS12/Gadd45" evidence="1">
    <location>
        <begin position="9"/>
        <end position="91"/>
    </location>
</feature>
<dbReference type="GO" id="GO:0005840">
    <property type="term" value="C:ribosome"/>
    <property type="evidence" value="ECO:0007669"/>
    <property type="project" value="UniProtKB-KW"/>
</dbReference>
<comment type="caution">
    <text evidence="2">The sequence shown here is derived from an EMBL/GenBank/DDBJ whole genome shotgun (WGS) entry which is preliminary data.</text>
</comment>
<keyword evidence="3" id="KW-1185">Reference proteome</keyword>
<dbReference type="AlphaFoldDB" id="A0A1H9Q9F9"/>
<keyword evidence="2" id="KW-0689">Ribosomal protein</keyword>
<dbReference type="InterPro" id="IPR004038">
    <property type="entry name" value="Ribosomal_eL8/eL30/eS12/Gad45"/>
</dbReference>
<reference evidence="3" key="1">
    <citation type="submission" date="2016-10" db="EMBL/GenBank/DDBJ databases">
        <authorList>
            <person name="de Groot N.N."/>
        </authorList>
    </citation>
    <scope>NUCLEOTIDE SEQUENCE [LARGE SCALE GENOMIC DNA]</scope>
    <source>
        <strain evidence="3">10nlg</strain>
    </source>
</reference>
<organism evidence="2 3">
    <name type="scientific">Salisediminibacterium halotolerans</name>
    <dbReference type="NCBI Taxonomy" id="517425"/>
    <lineage>
        <taxon>Bacteria</taxon>
        <taxon>Bacillati</taxon>
        <taxon>Bacillota</taxon>
        <taxon>Bacilli</taxon>
        <taxon>Bacillales</taxon>
        <taxon>Bacillaceae</taxon>
        <taxon>Salisediminibacterium</taxon>
    </lineage>
</organism>
<dbReference type="NCBIfam" id="NF005825">
    <property type="entry name" value="PRK07714.1"/>
    <property type="match status" value="1"/>
</dbReference>
<evidence type="ECO:0000313" key="2">
    <source>
        <dbReference type="EMBL" id="SER56785.1"/>
    </source>
</evidence>
<dbReference type="EMBL" id="FOGV01000002">
    <property type="protein sequence ID" value="SER56785.1"/>
    <property type="molecule type" value="Genomic_DNA"/>
</dbReference>
<dbReference type="STRING" id="1464123.SAMN05444126_102172"/>
<accession>A0A1H9Q9F9</accession>
<dbReference type="Pfam" id="PF01248">
    <property type="entry name" value="Ribosomal_L7Ae"/>
    <property type="match status" value="1"/>
</dbReference>
<protein>
    <submittedName>
        <fullName evidence="2">Ribosomal protein L7Ae</fullName>
    </submittedName>
</protein>
<dbReference type="Proteomes" id="UP000199318">
    <property type="component" value="Unassembled WGS sequence"/>
</dbReference>